<proteinExistence type="predicted"/>
<gene>
    <name evidence="1" type="ORF">IAA72_08060</name>
</gene>
<dbReference type="Gene3D" id="3.10.530.10">
    <property type="entry name" value="CPE0013-like"/>
    <property type="match status" value="1"/>
</dbReference>
<comment type="caution">
    <text evidence="1">The sequence shown here is derived from an EMBL/GenBank/DDBJ whole genome shotgun (WGS) entry which is preliminary data.</text>
</comment>
<dbReference type="Pfam" id="PF07892">
    <property type="entry name" value="DUF1667"/>
    <property type="match status" value="1"/>
</dbReference>
<name>A0A9D9IC99_9SPIO</name>
<dbReference type="SUPFAM" id="SSF53706">
    <property type="entry name" value="Formate dehydrogenase/DMSO reductase, domains 1-3"/>
    <property type="match status" value="1"/>
</dbReference>
<reference evidence="1" key="2">
    <citation type="journal article" date="2021" name="PeerJ">
        <title>Extensive microbial diversity within the chicken gut microbiome revealed by metagenomics and culture.</title>
        <authorList>
            <person name="Gilroy R."/>
            <person name="Ravi A."/>
            <person name="Getino M."/>
            <person name="Pursley I."/>
            <person name="Horton D.L."/>
            <person name="Alikhan N.F."/>
            <person name="Baker D."/>
            <person name="Gharbi K."/>
            <person name="Hall N."/>
            <person name="Watson M."/>
            <person name="Adriaenssens E.M."/>
            <person name="Foster-Nyarko E."/>
            <person name="Jarju S."/>
            <person name="Secka A."/>
            <person name="Antonio M."/>
            <person name="Oren A."/>
            <person name="Chaudhuri R.R."/>
            <person name="La Ragione R."/>
            <person name="Hildebrand F."/>
            <person name="Pallen M.J."/>
        </authorList>
    </citation>
    <scope>NUCLEOTIDE SEQUENCE</scope>
    <source>
        <strain evidence="1">14700</strain>
    </source>
</reference>
<dbReference type="PANTHER" id="PTHR39450">
    <property type="entry name" value="MOLYBDOPTERIN OXIDOREDUCTASE, 4FE-4S CLUSTER-BINDING SUBUNIT"/>
    <property type="match status" value="1"/>
</dbReference>
<evidence type="ECO:0000313" key="2">
    <source>
        <dbReference type="Proteomes" id="UP000810292"/>
    </source>
</evidence>
<dbReference type="Proteomes" id="UP000810292">
    <property type="component" value="Unassembled WGS sequence"/>
</dbReference>
<dbReference type="EMBL" id="JADIMF010000135">
    <property type="protein sequence ID" value="MBO8469722.1"/>
    <property type="molecule type" value="Genomic_DNA"/>
</dbReference>
<evidence type="ECO:0000313" key="1">
    <source>
        <dbReference type="EMBL" id="MBO8469722.1"/>
    </source>
</evidence>
<dbReference type="SUPFAM" id="SSF160148">
    <property type="entry name" value="CPE0013-like"/>
    <property type="match status" value="1"/>
</dbReference>
<protein>
    <submittedName>
        <fullName evidence="1">DUF1667 domain-containing protein</fullName>
    </submittedName>
</protein>
<reference evidence="1" key="1">
    <citation type="submission" date="2020-10" db="EMBL/GenBank/DDBJ databases">
        <authorList>
            <person name="Gilroy R."/>
        </authorList>
    </citation>
    <scope>NUCLEOTIDE SEQUENCE</scope>
    <source>
        <strain evidence="1">14700</strain>
    </source>
</reference>
<dbReference type="PANTHER" id="PTHR39450:SF1">
    <property type="entry name" value="DUF1667 DOMAIN-CONTAINING PROTEIN"/>
    <property type="match status" value="1"/>
</dbReference>
<dbReference type="AlphaFoldDB" id="A0A9D9IC99"/>
<dbReference type="InterPro" id="IPR036593">
    <property type="entry name" value="CPE0013-like_sf"/>
</dbReference>
<dbReference type="InterPro" id="IPR012460">
    <property type="entry name" value="DUF1667"/>
</dbReference>
<organism evidence="1 2">
    <name type="scientific">Candidatus Ornithospirochaeta stercoravium</name>
    <dbReference type="NCBI Taxonomy" id="2840897"/>
    <lineage>
        <taxon>Bacteria</taxon>
        <taxon>Pseudomonadati</taxon>
        <taxon>Spirochaetota</taxon>
        <taxon>Spirochaetia</taxon>
        <taxon>Spirochaetales</taxon>
        <taxon>Spirochaetaceae</taxon>
        <taxon>Spirochaetaceae incertae sedis</taxon>
        <taxon>Candidatus Ornithospirochaeta</taxon>
    </lineage>
</organism>
<sequence length="120" mass="13134">MAKSEFICINCPLGCMLTVEYEGKNIISVTGNTCPRGDKYARQELLDPKRTVTSSVRTENSTHRRLSVKTVPEIPKDEIFSVMEEVKKTVVSPPVRIGDVIIHDIAGTGSDLVATGNLSE</sequence>
<accession>A0A9D9IC99</accession>